<name>A0A0G1CDI7_9BACT</name>
<dbReference type="InterPro" id="IPR013249">
    <property type="entry name" value="RNA_pol_sigma70_r4_t2"/>
</dbReference>
<evidence type="ECO:0000256" key="2">
    <source>
        <dbReference type="ARBA" id="ARBA00023015"/>
    </source>
</evidence>
<keyword evidence="3" id="KW-0731">Sigma factor</keyword>
<dbReference type="Pfam" id="PF08281">
    <property type="entry name" value="Sigma70_r4_2"/>
    <property type="match status" value="1"/>
</dbReference>
<sequence length="186" mass="22099">MPFSQLTDEEVVVAVREKNKELYSEIVRRYQTKLAHYLRKFIIDPDQLQDVLQDVFIKAYRNLFGFNAERKFSPWIYRIAHNEALNYLKKHSREVLSLDPEEQDIVDKKIDIKEGTDKVLTKEKINKALSLLKEKYRTPLILYFFEQMSYEEISDVLETPKSSVGVLIMRAKSQLKKNLEEKFYGK</sequence>
<dbReference type="Pfam" id="PF04542">
    <property type="entry name" value="Sigma70_r2"/>
    <property type="match status" value="1"/>
</dbReference>
<evidence type="ECO:0000259" key="6">
    <source>
        <dbReference type="Pfam" id="PF08281"/>
    </source>
</evidence>
<evidence type="ECO:0000256" key="4">
    <source>
        <dbReference type="ARBA" id="ARBA00023163"/>
    </source>
</evidence>
<dbReference type="GO" id="GO:0006352">
    <property type="term" value="P:DNA-templated transcription initiation"/>
    <property type="evidence" value="ECO:0007669"/>
    <property type="project" value="InterPro"/>
</dbReference>
<evidence type="ECO:0000313" key="7">
    <source>
        <dbReference type="EMBL" id="KKS56761.1"/>
    </source>
</evidence>
<dbReference type="GO" id="GO:0003677">
    <property type="term" value="F:DNA binding"/>
    <property type="evidence" value="ECO:0007669"/>
    <property type="project" value="InterPro"/>
</dbReference>
<dbReference type="Proteomes" id="UP000034837">
    <property type="component" value="Unassembled WGS sequence"/>
</dbReference>
<dbReference type="Gene3D" id="1.10.10.10">
    <property type="entry name" value="Winged helix-like DNA-binding domain superfamily/Winged helix DNA-binding domain"/>
    <property type="match status" value="1"/>
</dbReference>
<accession>A0A0G1CDI7</accession>
<evidence type="ECO:0000313" key="8">
    <source>
        <dbReference type="Proteomes" id="UP000034837"/>
    </source>
</evidence>
<keyword evidence="2" id="KW-0805">Transcription regulation</keyword>
<comment type="caution">
    <text evidence="7">The sequence shown here is derived from an EMBL/GenBank/DDBJ whole genome shotgun (WGS) entry which is preliminary data.</text>
</comment>
<dbReference type="Gene3D" id="1.10.1740.10">
    <property type="match status" value="1"/>
</dbReference>
<gene>
    <name evidence="7" type="ORF">UV20_C0006G0044</name>
</gene>
<evidence type="ECO:0000256" key="1">
    <source>
        <dbReference type="ARBA" id="ARBA00010641"/>
    </source>
</evidence>
<feature type="domain" description="RNA polymerase sigma factor 70 region 4 type 2" evidence="6">
    <location>
        <begin position="123"/>
        <end position="175"/>
    </location>
</feature>
<dbReference type="PANTHER" id="PTHR43133">
    <property type="entry name" value="RNA POLYMERASE ECF-TYPE SIGMA FACTO"/>
    <property type="match status" value="1"/>
</dbReference>
<dbReference type="InterPro" id="IPR013324">
    <property type="entry name" value="RNA_pol_sigma_r3/r4-like"/>
</dbReference>
<dbReference type="InterPro" id="IPR036388">
    <property type="entry name" value="WH-like_DNA-bd_sf"/>
</dbReference>
<dbReference type="EMBL" id="LCDO01000006">
    <property type="protein sequence ID" value="KKS56761.1"/>
    <property type="molecule type" value="Genomic_DNA"/>
</dbReference>
<keyword evidence="4" id="KW-0804">Transcription</keyword>
<reference evidence="7 8" key="1">
    <citation type="journal article" date="2015" name="Nature">
        <title>rRNA introns, odd ribosomes, and small enigmatic genomes across a large radiation of phyla.</title>
        <authorList>
            <person name="Brown C.T."/>
            <person name="Hug L.A."/>
            <person name="Thomas B.C."/>
            <person name="Sharon I."/>
            <person name="Castelle C.J."/>
            <person name="Singh A."/>
            <person name="Wilkins M.J."/>
            <person name="Williams K.H."/>
            <person name="Banfield J.F."/>
        </authorList>
    </citation>
    <scope>NUCLEOTIDE SEQUENCE [LARGE SCALE GENOMIC DNA]</scope>
</reference>
<evidence type="ECO:0000256" key="3">
    <source>
        <dbReference type="ARBA" id="ARBA00023082"/>
    </source>
</evidence>
<organism evidence="7 8">
    <name type="scientific">Candidatus Magasanikbacteria bacterium GW2011_GWA2_42_32</name>
    <dbReference type="NCBI Taxonomy" id="1619039"/>
    <lineage>
        <taxon>Bacteria</taxon>
        <taxon>Candidatus Magasanikiibacteriota</taxon>
    </lineage>
</organism>
<dbReference type="InterPro" id="IPR013325">
    <property type="entry name" value="RNA_pol_sigma_r2"/>
</dbReference>
<feature type="domain" description="RNA polymerase sigma-70 region 2" evidence="5">
    <location>
        <begin position="26"/>
        <end position="93"/>
    </location>
</feature>
<comment type="similarity">
    <text evidence="1">Belongs to the sigma-70 factor family. ECF subfamily.</text>
</comment>
<dbReference type="PANTHER" id="PTHR43133:SF51">
    <property type="entry name" value="RNA POLYMERASE SIGMA FACTOR"/>
    <property type="match status" value="1"/>
</dbReference>
<evidence type="ECO:0000259" key="5">
    <source>
        <dbReference type="Pfam" id="PF04542"/>
    </source>
</evidence>
<dbReference type="SUPFAM" id="SSF88946">
    <property type="entry name" value="Sigma2 domain of RNA polymerase sigma factors"/>
    <property type="match status" value="1"/>
</dbReference>
<dbReference type="NCBIfam" id="TIGR02937">
    <property type="entry name" value="sigma70-ECF"/>
    <property type="match status" value="1"/>
</dbReference>
<dbReference type="AlphaFoldDB" id="A0A0G1CDI7"/>
<dbReference type="InterPro" id="IPR007627">
    <property type="entry name" value="RNA_pol_sigma70_r2"/>
</dbReference>
<dbReference type="InterPro" id="IPR039425">
    <property type="entry name" value="RNA_pol_sigma-70-like"/>
</dbReference>
<dbReference type="InterPro" id="IPR014284">
    <property type="entry name" value="RNA_pol_sigma-70_dom"/>
</dbReference>
<protein>
    <submittedName>
        <fullName evidence="7">RNA polymerase, sigma-24 subunit, ECF subfamily</fullName>
    </submittedName>
</protein>
<dbReference type="CDD" id="cd06171">
    <property type="entry name" value="Sigma70_r4"/>
    <property type="match status" value="1"/>
</dbReference>
<dbReference type="SUPFAM" id="SSF88659">
    <property type="entry name" value="Sigma3 and sigma4 domains of RNA polymerase sigma factors"/>
    <property type="match status" value="1"/>
</dbReference>
<dbReference type="GO" id="GO:0016987">
    <property type="term" value="F:sigma factor activity"/>
    <property type="evidence" value="ECO:0007669"/>
    <property type="project" value="UniProtKB-KW"/>
</dbReference>
<proteinExistence type="inferred from homology"/>